<sequence>MKKVVFALVFLFTASKALFAADVWSFDKAHSNVRFSVSHLVITDVEGAFKSYDGKVVSENEDFSGSKINFTIDVASIDTDNEKRDEHLKAADFFNADKYPHITFESKSFEKVSGKKYKLVGDLTIKGVTKEVALEVIYNGTVNSPMGGIKAGFKITGEINRFDYGLEWNKLMETGGAIIGETVSITCNIELNKEA</sequence>
<dbReference type="SUPFAM" id="SSF101874">
    <property type="entry name" value="YceI-like"/>
    <property type="match status" value="1"/>
</dbReference>
<proteinExistence type="predicted"/>
<feature type="signal peptide" evidence="1">
    <location>
        <begin position="1"/>
        <end position="20"/>
    </location>
</feature>
<organism evidence="3 4">
    <name type="scientific">Chloroherpeton thalassium (strain ATCC 35110 / GB-78)</name>
    <dbReference type="NCBI Taxonomy" id="517418"/>
    <lineage>
        <taxon>Bacteria</taxon>
        <taxon>Pseudomonadati</taxon>
        <taxon>Chlorobiota</taxon>
        <taxon>Chlorobiia</taxon>
        <taxon>Chlorobiales</taxon>
        <taxon>Chloroherpetonaceae</taxon>
        <taxon>Chloroherpeton</taxon>
    </lineage>
</organism>
<dbReference type="EMBL" id="CP001100">
    <property type="protein sequence ID" value="ACF12621.1"/>
    <property type="molecule type" value="Genomic_DNA"/>
</dbReference>
<dbReference type="Proteomes" id="UP000001208">
    <property type="component" value="Chromosome"/>
</dbReference>
<dbReference type="RefSeq" id="WP_012498705.1">
    <property type="nucleotide sequence ID" value="NC_011026.1"/>
</dbReference>
<keyword evidence="1" id="KW-0732">Signal</keyword>
<feature type="domain" description="Lipid/polyisoprenoid-binding YceI-like" evidence="2">
    <location>
        <begin position="23"/>
        <end position="192"/>
    </location>
</feature>
<evidence type="ECO:0000313" key="4">
    <source>
        <dbReference type="Proteomes" id="UP000001208"/>
    </source>
</evidence>
<dbReference type="InterPro" id="IPR036761">
    <property type="entry name" value="TTHA0802/YceI-like_sf"/>
</dbReference>
<dbReference type="OrthoDB" id="9811006at2"/>
<evidence type="ECO:0000256" key="1">
    <source>
        <dbReference type="SAM" id="SignalP"/>
    </source>
</evidence>
<gene>
    <name evidence="3" type="ordered locus">Ctha_0150</name>
</gene>
<accession>B3QSX8</accession>
<dbReference type="KEGG" id="cts:Ctha_0150"/>
<dbReference type="eggNOG" id="COG2353">
    <property type="taxonomic scope" value="Bacteria"/>
</dbReference>
<name>B3QSX8_CHLT3</name>
<dbReference type="STRING" id="517418.Ctha_0150"/>
<protein>
    <submittedName>
        <fullName evidence="3">YceI family protein</fullName>
    </submittedName>
</protein>
<dbReference type="InterPro" id="IPR007372">
    <property type="entry name" value="Lipid/polyisoprenoid-bd_YceI"/>
</dbReference>
<reference evidence="3 4" key="1">
    <citation type="submission" date="2008-06" db="EMBL/GenBank/DDBJ databases">
        <title>Complete sequence of Chloroherpeton thalassium ATCC 35110.</title>
        <authorList>
            <consortium name="US DOE Joint Genome Institute"/>
            <person name="Lucas S."/>
            <person name="Copeland A."/>
            <person name="Lapidus A."/>
            <person name="Glavina del Rio T."/>
            <person name="Dalin E."/>
            <person name="Tice H."/>
            <person name="Bruce D."/>
            <person name="Goodwin L."/>
            <person name="Pitluck S."/>
            <person name="Schmutz J."/>
            <person name="Larimer F."/>
            <person name="Land M."/>
            <person name="Hauser L."/>
            <person name="Kyrpides N."/>
            <person name="Mikhailova N."/>
            <person name="Liu Z."/>
            <person name="Li T."/>
            <person name="Zhao F."/>
            <person name="Overmann J."/>
            <person name="Bryant D.A."/>
            <person name="Richardson P."/>
        </authorList>
    </citation>
    <scope>NUCLEOTIDE SEQUENCE [LARGE SCALE GENOMIC DNA]</scope>
    <source>
        <strain evidence="4">ATCC 35110 / GB-78</strain>
    </source>
</reference>
<feature type="chain" id="PRO_5002795716" evidence="1">
    <location>
        <begin position="21"/>
        <end position="195"/>
    </location>
</feature>
<dbReference type="Pfam" id="PF04264">
    <property type="entry name" value="YceI"/>
    <property type="match status" value="1"/>
</dbReference>
<evidence type="ECO:0000313" key="3">
    <source>
        <dbReference type="EMBL" id="ACF12621.1"/>
    </source>
</evidence>
<dbReference type="PANTHER" id="PTHR34406">
    <property type="entry name" value="PROTEIN YCEI"/>
    <property type="match status" value="1"/>
</dbReference>
<dbReference type="PANTHER" id="PTHR34406:SF1">
    <property type="entry name" value="PROTEIN YCEI"/>
    <property type="match status" value="1"/>
</dbReference>
<evidence type="ECO:0000259" key="2">
    <source>
        <dbReference type="SMART" id="SM00867"/>
    </source>
</evidence>
<dbReference type="SMART" id="SM00867">
    <property type="entry name" value="YceI"/>
    <property type="match status" value="1"/>
</dbReference>
<dbReference type="Gene3D" id="2.40.128.110">
    <property type="entry name" value="Lipid/polyisoprenoid-binding, YceI-like"/>
    <property type="match status" value="1"/>
</dbReference>
<keyword evidence="4" id="KW-1185">Reference proteome</keyword>
<dbReference type="HOGENOM" id="CLU_071003_3_0_10"/>
<dbReference type="AlphaFoldDB" id="B3QSX8"/>